<feature type="domain" description="Response regulatory" evidence="5">
    <location>
        <begin position="1"/>
        <end position="60"/>
    </location>
</feature>
<dbReference type="InterPro" id="IPR035965">
    <property type="entry name" value="PAS-like_dom_sf"/>
</dbReference>
<dbReference type="SUPFAM" id="SSF52172">
    <property type="entry name" value="CheY-like"/>
    <property type="match status" value="1"/>
</dbReference>
<dbReference type="CDD" id="cd00130">
    <property type="entry name" value="PAS"/>
    <property type="match status" value="1"/>
</dbReference>
<evidence type="ECO:0000256" key="2">
    <source>
        <dbReference type="ARBA" id="ARBA00022777"/>
    </source>
</evidence>
<dbReference type="SUPFAM" id="SSF55874">
    <property type="entry name" value="ATPase domain of HSP90 chaperone/DNA topoisomerase II/histidine kinase"/>
    <property type="match status" value="1"/>
</dbReference>
<dbReference type="SUPFAM" id="SSF55785">
    <property type="entry name" value="PYP-like sensor domain (PAS domain)"/>
    <property type="match status" value="1"/>
</dbReference>
<keyword evidence="9" id="KW-1185">Reference proteome</keyword>
<evidence type="ECO:0000256" key="3">
    <source>
        <dbReference type="ARBA" id="ARBA00023012"/>
    </source>
</evidence>
<feature type="domain" description="PAS" evidence="6">
    <location>
        <begin position="95"/>
        <end position="148"/>
    </location>
</feature>
<dbReference type="Gene3D" id="3.30.565.10">
    <property type="entry name" value="Histidine kinase-like ATPase, C-terminal domain"/>
    <property type="match status" value="1"/>
</dbReference>
<evidence type="ECO:0000313" key="8">
    <source>
        <dbReference type="EMBL" id="UUY05276.1"/>
    </source>
</evidence>
<accession>A0ABY5PKX3</accession>
<dbReference type="Gene3D" id="3.30.450.20">
    <property type="entry name" value="PAS domain"/>
    <property type="match status" value="1"/>
</dbReference>
<evidence type="ECO:0000256" key="4">
    <source>
        <dbReference type="PROSITE-ProRule" id="PRU00169"/>
    </source>
</evidence>
<dbReference type="PROSITE" id="PS50110">
    <property type="entry name" value="RESPONSE_REGULATORY"/>
    <property type="match status" value="1"/>
</dbReference>
<dbReference type="Gene3D" id="3.40.50.2300">
    <property type="match status" value="1"/>
</dbReference>
<name>A0ABY5PKX3_9ACTN</name>
<proteinExistence type="predicted"/>
<keyword evidence="2" id="KW-0418">Kinase</keyword>
<keyword evidence="3" id="KW-0902">Two-component regulatory system</keyword>
<dbReference type="InterPro" id="IPR003594">
    <property type="entry name" value="HATPase_dom"/>
</dbReference>
<dbReference type="Pfam" id="PF02518">
    <property type="entry name" value="HATPase_c"/>
    <property type="match status" value="1"/>
</dbReference>
<dbReference type="Pfam" id="PF07730">
    <property type="entry name" value="HisKA_3"/>
    <property type="match status" value="1"/>
</dbReference>
<organism evidence="8 9">
    <name type="scientific">Svornostia abyssi</name>
    <dbReference type="NCBI Taxonomy" id="2898438"/>
    <lineage>
        <taxon>Bacteria</taxon>
        <taxon>Bacillati</taxon>
        <taxon>Actinomycetota</taxon>
        <taxon>Thermoleophilia</taxon>
        <taxon>Solirubrobacterales</taxon>
        <taxon>Baekduiaceae</taxon>
        <taxon>Svornostia</taxon>
    </lineage>
</organism>
<protein>
    <submittedName>
        <fullName evidence="8">PAS domain S-box protein</fullName>
    </submittedName>
</protein>
<evidence type="ECO:0000313" key="9">
    <source>
        <dbReference type="Proteomes" id="UP001058860"/>
    </source>
</evidence>
<dbReference type="NCBIfam" id="TIGR00229">
    <property type="entry name" value="sensory_box"/>
    <property type="match status" value="1"/>
</dbReference>
<dbReference type="Gene3D" id="1.20.5.1930">
    <property type="match status" value="1"/>
</dbReference>
<dbReference type="CDD" id="cd16917">
    <property type="entry name" value="HATPase_UhpB-NarQ-NarX-like"/>
    <property type="match status" value="1"/>
</dbReference>
<dbReference type="RefSeq" id="WP_353865735.1">
    <property type="nucleotide sequence ID" value="NZ_CP088295.1"/>
</dbReference>
<reference evidence="9" key="1">
    <citation type="submission" date="2021-11" db="EMBL/GenBank/DDBJ databases">
        <title>Cultivation dependent microbiological survey of springs from the worlds oldest radium mine currently devoted to the extraction of radon-saturated water.</title>
        <authorList>
            <person name="Kapinusova G."/>
            <person name="Smrhova T."/>
            <person name="Strejcek M."/>
            <person name="Suman J."/>
            <person name="Jani K."/>
            <person name="Pajer P."/>
            <person name="Uhlik O."/>
        </authorList>
    </citation>
    <scope>NUCLEOTIDE SEQUENCE [LARGE SCALE GENOMIC DNA]</scope>
    <source>
        <strain evidence="9">J379</strain>
    </source>
</reference>
<dbReference type="PROSITE" id="PS50112">
    <property type="entry name" value="PAS"/>
    <property type="match status" value="1"/>
</dbReference>
<dbReference type="PANTHER" id="PTHR24421">
    <property type="entry name" value="NITRATE/NITRITE SENSOR PROTEIN NARX-RELATED"/>
    <property type="match status" value="1"/>
</dbReference>
<sequence>MGGLRVAQDVQLSGAGTQVIALSAYADRGTVAKLLRAGAVGYLVKGAASAEIIQAIHRAARGQASMSSSTITGVIDVLSGDIAEQRAADQMQRHTDERTRGLLELAPDAVVVADERGEIVLVNRQTELMFGYDRSELLGRRVERLLPERFVERHVGHRAGYMDDPRTREMGVGLELAGRRKDGSEFPVDISLSAVEEETGRLVTAFVRDATERKAQEALRRRDAERRALLGHLVAVAEDERQRIAADIHDDSIQAMAAASIRLQILRRRMAGSEEIGLLDELATTMDLAIDRLRHLLFELRPPALDREGIIPALQLYLQESGAEVDYRLEEALRDEPPPETRVILYRLAQEALTNVRKHARATAASVLLEQDDDGYRLRVSDNGVGFHVGEATPVPGHLGLAAMRERAELAGGWLRIDSTAGAGTTVECWIPPHEAVPVEA</sequence>
<evidence type="ECO:0000256" key="1">
    <source>
        <dbReference type="ARBA" id="ARBA00022679"/>
    </source>
</evidence>
<gene>
    <name evidence="8" type="ORF">LRS13_07070</name>
</gene>
<keyword evidence="1" id="KW-0808">Transferase</keyword>
<dbReference type="InterPro" id="IPR036890">
    <property type="entry name" value="HATPase_C_sf"/>
</dbReference>
<dbReference type="InterPro" id="IPR000014">
    <property type="entry name" value="PAS"/>
</dbReference>
<feature type="domain" description="PAC" evidence="7">
    <location>
        <begin position="172"/>
        <end position="222"/>
    </location>
</feature>
<comment type="caution">
    <text evidence="4">Lacks conserved residue(s) required for the propagation of feature annotation.</text>
</comment>
<dbReference type="InterPro" id="IPR011006">
    <property type="entry name" value="CheY-like_superfamily"/>
</dbReference>
<dbReference type="InterPro" id="IPR000700">
    <property type="entry name" value="PAS-assoc_C"/>
</dbReference>
<evidence type="ECO:0000259" key="6">
    <source>
        <dbReference type="PROSITE" id="PS50112"/>
    </source>
</evidence>
<evidence type="ECO:0000259" key="7">
    <source>
        <dbReference type="PROSITE" id="PS50113"/>
    </source>
</evidence>
<dbReference type="SMART" id="SM00091">
    <property type="entry name" value="PAS"/>
    <property type="match status" value="1"/>
</dbReference>
<dbReference type="PROSITE" id="PS50113">
    <property type="entry name" value="PAC"/>
    <property type="match status" value="1"/>
</dbReference>
<dbReference type="Proteomes" id="UP001058860">
    <property type="component" value="Chromosome"/>
</dbReference>
<dbReference type="InterPro" id="IPR050482">
    <property type="entry name" value="Sensor_HK_TwoCompSys"/>
</dbReference>
<dbReference type="SMART" id="SM00387">
    <property type="entry name" value="HATPase_c"/>
    <property type="match status" value="1"/>
</dbReference>
<dbReference type="Pfam" id="PF13426">
    <property type="entry name" value="PAS_9"/>
    <property type="match status" value="1"/>
</dbReference>
<dbReference type="InterPro" id="IPR011712">
    <property type="entry name" value="Sig_transdc_His_kin_sub3_dim/P"/>
</dbReference>
<dbReference type="InterPro" id="IPR001789">
    <property type="entry name" value="Sig_transdc_resp-reg_receiver"/>
</dbReference>
<evidence type="ECO:0000259" key="5">
    <source>
        <dbReference type="PROSITE" id="PS50110"/>
    </source>
</evidence>
<dbReference type="EMBL" id="CP088295">
    <property type="protein sequence ID" value="UUY05276.1"/>
    <property type="molecule type" value="Genomic_DNA"/>
</dbReference>